<feature type="repeat" description="ANK" evidence="3">
    <location>
        <begin position="556"/>
        <end position="579"/>
    </location>
</feature>
<feature type="compositionally biased region" description="Basic and acidic residues" evidence="5">
    <location>
        <begin position="1656"/>
        <end position="1665"/>
    </location>
</feature>
<feature type="repeat" description="ANK" evidence="3">
    <location>
        <begin position="1530"/>
        <end position="1551"/>
    </location>
</feature>
<evidence type="ECO:0000313" key="6">
    <source>
        <dbReference type="EMBL" id="KZT09270.1"/>
    </source>
</evidence>
<evidence type="ECO:0000256" key="5">
    <source>
        <dbReference type="SAM" id="MobiDB-lite"/>
    </source>
</evidence>
<dbReference type="SMART" id="SM00248">
    <property type="entry name" value="ANK"/>
    <property type="match status" value="9"/>
</dbReference>
<dbReference type="EMBL" id="KV427612">
    <property type="protein sequence ID" value="KZT09270.1"/>
    <property type="molecule type" value="Genomic_DNA"/>
</dbReference>
<feature type="region of interest" description="Disordered" evidence="5">
    <location>
        <begin position="1720"/>
        <end position="1762"/>
    </location>
</feature>
<dbReference type="Pfam" id="PF00023">
    <property type="entry name" value="Ank"/>
    <property type="match status" value="1"/>
</dbReference>
<dbReference type="InterPro" id="IPR036770">
    <property type="entry name" value="Ankyrin_rpt-contain_sf"/>
</dbReference>
<dbReference type="SUPFAM" id="SSF48403">
    <property type="entry name" value="Ankyrin repeat"/>
    <property type="match status" value="2"/>
</dbReference>
<feature type="compositionally biased region" description="Acidic residues" evidence="5">
    <location>
        <begin position="1135"/>
        <end position="1156"/>
    </location>
</feature>
<keyword evidence="2 3" id="KW-0040">ANK repeat</keyword>
<dbReference type="PANTHER" id="PTHR24198">
    <property type="entry name" value="ANKYRIN REPEAT AND PROTEIN KINASE DOMAIN-CONTAINING PROTEIN"/>
    <property type="match status" value="1"/>
</dbReference>
<evidence type="ECO:0000256" key="4">
    <source>
        <dbReference type="SAM" id="Coils"/>
    </source>
</evidence>
<feature type="region of interest" description="Disordered" evidence="5">
    <location>
        <begin position="586"/>
        <end position="661"/>
    </location>
</feature>
<dbReference type="InParanoid" id="A0A165FPA6"/>
<gene>
    <name evidence="6" type="ORF">LAESUDRAFT_723002</name>
</gene>
<evidence type="ECO:0000313" key="7">
    <source>
        <dbReference type="Proteomes" id="UP000076871"/>
    </source>
</evidence>
<organism evidence="6 7">
    <name type="scientific">Laetiporus sulphureus 93-53</name>
    <dbReference type="NCBI Taxonomy" id="1314785"/>
    <lineage>
        <taxon>Eukaryota</taxon>
        <taxon>Fungi</taxon>
        <taxon>Dikarya</taxon>
        <taxon>Basidiomycota</taxon>
        <taxon>Agaricomycotina</taxon>
        <taxon>Agaricomycetes</taxon>
        <taxon>Polyporales</taxon>
        <taxon>Laetiporus</taxon>
    </lineage>
</organism>
<dbReference type="Proteomes" id="UP000076871">
    <property type="component" value="Unassembled WGS sequence"/>
</dbReference>
<dbReference type="InterPro" id="IPR002110">
    <property type="entry name" value="Ankyrin_rpt"/>
</dbReference>
<feature type="region of interest" description="Disordered" evidence="5">
    <location>
        <begin position="1134"/>
        <end position="1156"/>
    </location>
</feature>
<feature type="compositionally biased region" description="Basic and acidic residues" evidence="5">
    <location>
        <begin position="586"/>
        <end position="608"/>
    </location>
</feature>
<protein>
    <submittedName>
        <fullName evidence="6">Ankyrin</fullName>
    </submittedName>
</protein>
<evidence type="ECO:0000256" key="1">
    <source>
        <dbReference type="ARBA" id="ARBA00022737"/>
    </source>
</evidence>
<proteinExistence type="predicted"/>
<dbReference type="OrthoDB" id="539213at2759"/>
<dbReference type="PROSITE" id="PS50297">
    <property type="entry name" value="ANK_REP_REGION"/>
    <property type="match status" value="3"/>
</dbReference>
<name>A0A165FPA6_9APHY</name>
<dbReference type="Pfam" id="PF12796">
    <property type="entry name" value="Ank_2"/>
    <property type="match status" value="2"/>
</dbReference>
<keyword evidence="7" id="KW-1185">Reference proteome</keyword>
<feature type="compositionally biased region" description="Acidic residues" evidence="5">
    <location>
        <begin position="609"/>
        <end position="633"/>
    </location>
</feature>
<reference evidence="6 7" key="1">
    <citation type="journal article" date="2016" name="Mol. Biol. Evol.">
        <title>Comparative Genomics of Early-Diverging Mushroom-Forming Fungi Provides Insights into the Origins of Lignocellulose Decay Capabilities.</title>
        <authorList>
            <person name="Nagy L.G."/>
            <person name="Riley R."/>
            <person name="Tritt A."/>
            <person name="Adam C."/>
            <person name="Daum C."/>
            <person name="Floudas D."/>
            <person name="Sun H."/>
            <person name="Yadav J.S."/>
            <person name="Pangilinan J."/>
            <person name="Larsson K.H."/>
            <person name="Matsuura K."/>
            <person name="Barry K."/>
            <person name="Labutti K."/>
            <person name="Kuo R."/>
            <person name="Ohm R.A."/>
            <person name="Bhattacharya S.S."/>
            <person name="Shirouzu T."/>
            <person name="Yoshinaga Y."/>
            <person name="Martin F.M."/>
            <person name="Grigoriev I.V."/>
            <person name="Hibbett D.S."/>
        </authorList>
    </citation>
    <scope>NUCLEOTIDE SEQUENCE [LARGE SCALE GENOMIC DNA]</scope>
    <source>
        <strain evidence="6 7">93-53</strain>
    </source>
</reference>
<feature type="compositionally biased region" description="Basic and acidic residues" evidence="5">
    <location>
        <begin position="1747"/>
        <end position="1762"/>
    </location>
</feature>
<dbReference type="PROSITE" id="PS50088">
    <property type="entry name" value="ANK_REPEAT"/>
    <property type="match status" value="3"/>
</dbReference>
<feature type="compositionally biased region" description="Basic and acidic residues" evidence="5">
    <location>
        <begin position="634"/>
        <end position="649"/>
    </location>
</feature>
<dbReference type="GeneID" id="63825353"/>
<feature type="region of interest" description="Disordered" evidence="5">
    <location>
        <begin position="1656"/>
        <end position="1688"/>
    </location>
</feature>
<dbReference type="Gene3D" id="1.25.40.20">
    <property type="entry name" value="Ankyrin repeat-containing domain"/>
    <property type="match status" value="3"/>
</dbReference>
<accession>A0A165FPA6</accession>
<feature type="repeat" description="ANK" evidence="3">
    <location>
        <begin position="673"/>
        <end position="705"/>
    </location>
</feature>
<keyword evidence="1" id="KW-0677">Repeat</keyword>
<dbReference type="PANTHER" id="PTHR24198:SF165">
    <property type="entry name" value="ANKYRIN REPEAT-CONTAINING PROTEIN-RELATED"/>
    <property type="match status" value="1"/>
</dbReference>
<dbReference type="RefSeq" id="XP_040767010.1">
    <property type="nucleotide sequence ID" value="XM_040908324.1"/>
</dbReference>
<keyword evidence="4" id="KW-0175">Coiled coil</keyword>
<feature type="coiled-coil region" evidence="4">
    <location>
        <begin position="900"/>
        <end position="927"/>
    </location>
</feature>
<evidence type="ECO:0000256" key="2">
    <source>
        <dbReference type="ARBA" id="ARBA00023043"/>
    </source>
</evidence>
<dbReference type="STRING" id="1314785.A0A165FPA6"/>
<sequence>MSQTPGTEAFLSRIAQIAPGPTAFDAISEALKPSLDDEAALRKLFATDKNNGRLSDPHVGLIDVFNAPASIRTTRARVVKDDDGLKSKFVMPLSDDHRRKDGTPSMVQSLDDFKKNWAIFAEGFLSQLTDWNNVIAAGGSLAKVSKRAFRKYFHNNAYPTSDVDLFLYGMTTAQAEVKINAIYEAVRDSVPWDVTCVRTKHTVSIHSQYPYRSVQIVLRLYASPAEVLAGFDVDSPCCAYDGERVWASPRAIAAMMRQCNTVDVTRRSPSYEVRLAKYSLRDFEVYVPTLKREDIDPTIFERSIARIQGLARLLVLERLTSAEQRQNYLIDRRRLRGRPDSERMYQRNKKKKYKGDLKAATDFSELEMNDYDVVSLHIPYGPGWDARRIERLIYQTDLGMNSPFNPKNEGRRLHRHPAFFGTMEECLEDCCEYCPEPKGEEECKLQEEEDKSYIRGRIHFIEEDPGRQSISGSFNPIDDGEWAEQAYMGATEKLFRAIATNDRAAVAQLMQQEGFEIDRRDYVGRTPLQMAILCKAVDIASDLIDAGARMTARLVDGRTALHLAAQLNLPDVVRKLLDRAEISAEKAREAEEEAKRTADEKKDDSKMDVDDEEDIEENNSEDDWSSEMDEEENQEKQMKSKKAEEKVPVNDDGIPDEKDEPDIFDLNVPDWDLALTPLQYAIIFGSIKVVDQLIAAGADVRLVTKAEGYDIPDIRQLTATVLDENNETAKEIAKKLFAAGAVSSEADEDLFTILHKIVCSGNTELVRAFLQYEPNAKAVVNTPAFGRYWNIAVYPIMSAITQGSYSIFALLLAYGAKLNVTEEEFSRFLELRKHHKNHMGDQNPLHFVAMPVESVLGRQDDSLEWLALVMALGAAVSLPTRDAAQNTKNSWAADRRITLIDWVRCAIRAIEDQLQHLEKRAESVASDELDKWASTLGWKAEVGKIVRQFRAQQECATLQKPDPVADKERLRRAKEYFGAVEDLMVSHGAKTWDELYPDNKAGLGARDYFNNNSSYILHVQNSSDLHYERRQGTWQTTAVLTHLTARYDELFEACANGDNAKVQKLCLPKQGNKSQEQPLQIVAQLTNTWMICNPLSLAVAGHHWVTARLILAIAAAQHHPEIDKAGKFQTRNIVLDDEEDNASDENEGDEDEMDTEEPMNFIDIAKRSSEVQTTATPANLLHDSSISWLCDDDGKEGYKQGSILFRAVDENDFEAFVQIADLYGSLPKSQPLPEATLVWLLERDRPEMLDEFIRRTGQGIDIEKEEEKVDEPGTAAMHKKSPSSKMYLGLNVHGKKRKDLAEKVDPNAVPQTESFVPPVVWLAARYDAQGVMQYLAGERALAAYKYYAATHSDERARFIRRAHDLAAVLPQWFGWSTNVLNESAMTAAVIGKSLEALKMLLSLRPKPMQQALSLRVHYRGYSHLLVAAKYGVKPELFDWLVEKGLSPLDVDMGRSNLLHVLCEGQTEHHFKLLQHVLERLSQDELERLLLQTTKSGEDTPLHVASKFHRLDIVQLLLEGNTRAITMRNVEGSTVLHIAIKNGNAKIAELLLGAAPAEALYMEDSVGNTPLETAIQRDLLRRVRQDFPCKIRMPDPLRQGLQEYTGRRSFDVAFHEAEIPRLKATVDGLLNEGRLRAGSKLATELMAFTEGIEKKLEQEKKERSSQDSDDSESANSQWQPEKDDDDPSKTLECLKKAMAEHSAAQARLLVHLSDVQRSVQDSLGAWPDRKKNVQKQSDGLDGEVEEGGQDKAQRRSILDHWQN</sequence>
<evidence type="ECO:0000256" key="3">
    <source>
        <dbReference type="PROSITE-ProRule" id="PRU00023"/>
    </source>
</evidence>